<protein>
    <submittedName>
        <fullName evidence="1">Uncharacterized protein</fullName>
    </submittedName>
</protein>
<evidence type="ECO:0000313" key="2">
    <source>
        <dbReference type="Proteomes" id="UP000178170"/>
    </source>
</evidence>
<organism evidence="1 2">
    <name type="scientific">Candidatus Wildermuthbacteria bacterium RIFCSPHIGHO2_01_FULL_48_27b</name>
    <dbReference type="NCBI Taxonomy" id="1802447"/>
    <lineage>
        <taxon>Bacteria</taxon>
        <taxon>Candidatus Wildermuthiibacteriota</taxon>
    </lineage>
</organism>
<reference evidence="1 2" key="1">
    <citation type="journal article" date="2016" name="Nat. Commun.">
        <title>Thousands of microbial genomes shed light on interconnected biogeochemical processes in an aquifer system.</title>
        <authorList>
            <person name="Anantharaman K."/>
            <person name="Brown C.T."/>
            <person name="Hug L.A."/>
            <person name="Sharon I."/>
            <person name="Castelle C.J."/>
            <person name="Probst A.J."/>
            <person name="Thomas B.C."/>
            <person name="Singh A."/>
            <person name="Wilkins M.J."/>
            <person name="Karaoz U."/>
            <person name="Brodie E.L."/>
            <person name="Williams K.H."/>
            <person name="Hubbard S.S."/>
            <person name="Banfield J.F."/>
        </authorList>
    </citation>
    <scope>NUCLEOTIDE SEQUENCE [LARGE SCALE GENOMIC DNA]</scope>
</reference>
<name>A0A1G2QW20_9BACT</name>
<dbReference type="EMBL" id="MHTS01000007">
    <property type="protein sequence ID" value="OHA64814.1"/>
    <property type="molecule type" value="Genomic_DNA"/>
</dbReference>
<evidence type="ECO:0000313" key="1">
    <source>
        <dbReference type="EMBL" id="OHA64814.1"/>
    </source>
</evidence>
<dbReference type="Proteomes" id="UP000178170">
    <property type="component" value="Unassembled WGS sequence"/>
</dbReference>
<dbReference type="AlphaFoldDB" id="A0A1G2QW20"/>
<sequence length="183" mass="19601">MRNKKCPPVAFRAKGGRGRAVKVLGFFAEHPFEDFHMVRQGGVGRLFDGEPFAATRFVICLNEPDGPDGVAAGVHTAVLDIRGAKAAKPSIDLATENPADRLLEALAEANVGARAMPALVVLVFPPSQVDLDGIVEVVHDHRLDARLRHDLQQGLEELGANTCLGILNEVYGPRGDPLQLVLG</sequence>
<accession>A0A1G2QW20</accession>
<gene>
    <name evidence="1" type="ORF">A2843_00775</name>
</gene>
<comment type="caution">
    <text evidence="1">The sequence shown here is derived from an EMBL/GenBank/DDBJ whole genome shotgun (WGS) entry which is preliminary data.</text>
</comment>
<proteinExistence type="predicted"/>